<evidence type="ECO:0000256" key="2">
    <source>
        <dbReference type="ARBA" id="ARBA00018987"/>
    </source>
</evidence>
<dbReference type="AlphaFoldDB" id="A0A8S1H138"/>
<dbReference type="Pfam" id="PF16099">
    <property type="entry name" value="RMI1_C"/>
    <property type="match status" value="1"/>
</dbReference>
<evidence type="ECO:0000259" key="4">
    <source>
        <dbReference type="Pfam" id="PF08585"/>
    </source>
</evidence>
<dbReference type="Proteomes" id="UP000835052">
    <property type="component" value="Unassembled WGS sequence"/>
</dbReference>
<evidence type="ECO:0000313" key="7">
    <source>
        <dbReference type="Proteomes" id="UP000835052"/>
    </source>
</evidence>
<dbReference type="GO" id="GO:0031422">
    <property type="term" value="C:RecQ family helicase-topoisomerase III complex"/>
    <property type="evidence" value="ECO:0007669"/>
    <property type="project" value="TreeGrafter"/>
</dbReference>
<dbReference type="GO" id="GO:0000166">
    <property type="term" value="F:nucleotide binding"/>
    <property type="evidence" value="ECO:0007669"/>
    <property type="project" value="InterPro"/>
</dbReference>
<dbReference type="GO" id="GO:0016604">
    <property type="term" value="C:nuclear body"/>
    <property type="evidence" value="ECO:0007669"/>
    <property type="project" value="TreeGrafter"/>
</dbReference>
<dbReference type="EMBL" id="CAJGYM010000005">
    <property type="protein sequence ID" value="CAD6187050.1"/>
    <property type="molecule type" value="Genomic_DNA"/>
</dbReference>
<dbReference type="PANTHER" id="PTHR14790">
    <property type="entry name" value="RECQ-MEDIATED GENOME INSTABILITY PROTEIN 1 RMI1"/>
    <property type="match status" value="1"/>
</dbReference>
<protein>
    <recommendedName>
        <fullName evidence="2">RecQ-mediated genome instability protein 1</fullName>
    </recommendedName>
</protein>
<feature type="region of interest" description="Disordered" evidence="3">
    <location>
        <begin position="220"/>
        <end position="256"/>
    </location>
</feature>
<name>A0A8S1H138_9PELO</name>
<comment type="similarity">
    <text evidence="1">Belongs to the RMI1 family.</text>
</comment>
<dbReference type="InterPro" id="IPR032199">
    <property type="entry name" value="RMI1_C"/>
</dbReference>
<accession>A0A8S1H138</accession>
<feature type="domain" description="RecQ-mediated genome instability protein 1 C-terminal OB-fold" evidence="5">
    <location>
        <begin position="423"/>
        <end position="527"/>
    </location>
</feature>
<evidence type="ECO:0000313" key="6">
    <source>
        <dbReference type="EMBL" id="CAD6187050.1"/>
    </source>
</evidence>
<dbReference type="InterPro" id="IPR013894">
    <property type="entry name" value="RMI1_OB"/>
</dbReference>
<feature type="domain" description="RecQ mediated genome instability protein 1 OB-fold" evidence="4">
    <location>
        <begin position="77"/>
        <end position="195"/>
    </location>
</feature>
<evidence type="ECO:0000256" key="1">
    <source>
        <dbReference type="ARBA" id="ARBA00006395"/>
    </source>
</evidence>
<reference evidence="6" key="1">
    <citation type="submission" date="2020-10" db="EMBL/GenBank/DDBJ databases">
        <authorList>
            <person name="Kikuchi T."/>
        </authorList>
    </citation>
    <scope>NUCLEOTIDE SEQUENCE</scope>
    <source>
        <strain evidence="6">NKZ352</strain>
    </source>
</reference>
<sequence>MSCPATVVAFINRFFRERYIFLREDWLQAALDYLSTKNLRSDSSKLAALVFEQWKFSNFRESSEPVFSKLGLLPTSKKAVLKNPIVCQIHCIIDVGTSYYSQFSRLSSTSRVDNTGFEAVFNKEENDNDEKSSRMLRLTLDDGESQLKAIELVRIPKLSLYIKPGCKILISPPLTLRKGTFLLLPENCQVLGGECLPQLNSERPLDKYREILGLQEKMVPRKKEEPQVGARQRSSLIKASAEPNQTRNYSSSPSRITFNDDDVVDLSDDEEGFLFSPSPKKLPSRMEKELIDKPTKRRAVENVVKTPKRRVEFTEKQRPVNGMLSTSRPQSSFENSPLKADEEPLNLTNLNMYKVKKEKSDDSDIEIIELDPPLLKTVKKEIKQKVVKLSPEELIIKKFKALENVSIEEIMKRMRFCVGSRRVNIVGSIEKVLDPLRIVDGLWTMKVSLRDDSKSVESLIDNNCLEILIGMSCAEALAVRQSTDIERRKNGAKRLKGTEQQLQRLDLLFEVEFFNDRSLSPVIRSVRTMAEVLDVF</sequence>
<dbReference type="Pfam" id="PF08585">
    <property type="entry name" value="RMI1_N_C"/>
    <property type="match status" value="1"/>
</dbReference>
<proteinExistence type="inferred from homology"/>
<evidence type="ECO:0000256" key="3">
    <source>
        <dbReference type="SAM" id="MobiDB-lite"/>
    </source>
</evidence>
<dbReference type="GO" id="GO:0000712">
    <property type="term" value="P:resolution of meiotic recombination intermediates"/>
    <property type="evidence" value="ECO:0007669"/>
    <property type="project" value="TreeGrafter"/>
</dbReference>
<dbReference type="SMART" id="SM01161">
    <property type="entry name" value="DUF1767"/>
    <property type="match status" value="1"/>
</dbReference>
<dbReference type="GO" id="GO:0000724">
    <property type="term" value="P:double-strand break repair via homologous recombination"/>
    <property type="evidence" value="ECO:0007669"/>
    <property type="project" value="TreeGrafter"/>
</dbReference>
<dbReference type="Gene3D" id="2.40.50.770">
    <property type="entry name" value="RecQ-mediated genome instability protein Rmi1, C-terminal domain"/>
    <property type="match status" value="1"/>
</dbReference>
<feature type="compositionally biased region" description="Polar residues" evidence="3">
    <location>
        <begin position="232"/>
        <end position="256"/>
    </location>
</feature>
<comment type="caution">
    <text evidence="6">The sequence shown here is derived from an EMBL/GenBank/DDBJ whole genome shotgun (WGS) entry which is preliminary data.</text>
</comment>
<gene>
    <name evidence="6" type="ORF">CAUJ_LOCUS2969</name>
</gene>
<keyword evidence="7" id="KW-1185">Reference proteome</keyword>
<organism evidence="6 7">
    <name type="scientific">Caenorhabditis auriculariae</name>
    <dbReference type="NCBI Taxonomy" id="2777116"/>
    <lineage>
        <taxon>Eukaryota</taxon>
        <taxon>Metazoa</taxon>
        <taxon>Ecdysozoa</taxon>
        <taxon>Nematoda</taxon>
        <taxon>Chromadorea</taxon>
        <taxon>Rhabditida</taxon>
        <taxon>Rhabditina</taxon>
        <taxon>Rhabditomorpha</taxon>
        <taxon>Rhabditoidea</taxon>
        <taxon>Rhabditidae</taxon>
        <taxon>Peloderinae</taxon>
        <taxon>Caenorhabditis</taxon>
    </lineage>
</organism>
<dbReference type="InterPro" id="IPR042470">
    <property type="entry name" value="RMI1_N_C_sf"/>
</dbReference>
<dbReference type="PANTHER" id="PTHR14790:SF15">
    <property type="entry name" value="RECQ-MEDIATED GENOME INSTABILITY PROTEIN 1"/>
    <property type="match status" value="1"/>
</dbReference>
<evidence type="ECO:0000259" key="5">
    <source>
        <dbReference type="Pfam" id="PF16099"/>
    </source>
</evidence>
<dbReference type="OrthoDB" id="341511at2759"/>